<evidence type="ECO:0000256" key="4">
    <source>
        <dbReference type="ARBA" id="ARBA00022552"/>
    </source>
</evidence>
<dbReference type="Pfam" id="PF10273">
    <property type="entry name" value="WGG"/>
    <property type="match status" value="1"/>
</dbReference>
<comment type="caution">
    <text evidence="6">The sequence shown here is derived from an EMBL/GenBank/DDBJ whole genome shotgun (WGS) entry which is preliminary data.</text>
</comment>
<name>A0AAN9VDU5_9ORTH</name>
<reference evidence="6 7" key="1">
    <citation type="submission" date="2024-03" db="EMBL/GenBank/DDBJ databases">
        <title>The genome assembly and annotation of the cricket Gryllus longicercus Weissman &amp; Gray.</title>
        <authorList>
            <person name="Szrajer S."/>
            <person name="Gray D."/>
            <person name="Ylla G."/>
        </authorList>
    </citation>
    <scope>NUCLEOTIDE SEQUENCE [LARGE SCALE GENOMIC DNA]</scope>
    <source>
        <strain evidence="6">DAG 2021-001</strain>
        <tissue evidence="6">Whole body minus gut</tissue>
    </source>
</reference>
<comment type="function">
    <text evidence="1">May be involved in 20S pre-rRNA processing.</text>
</comment>
<organism evidence="6 7">
    <name type="scientific">Gryllus longicercus</name>
    <dbReference type="NCBI Taxonomy" id="2509291"/>
    <lineage>
        <taxon>Eukaryota</taxon>
        <taxon>Metazoa</taxon>
        <taxon>Ecdysozoa</taxon>
        <taxon>Arthropoda</taxon>
        <taxon>Hexapoda</taxon>
        <taxon>Insecta</taxon>
        <taxon>Pterygota</taxon>
        <taxon>Neoptera</taxon>
        <taxon>Polyneoptera</taxon>
        <taxon>Orthoptera</taxon>
        <taxon>Ensifera</taxon>
        <taxon>Gryllidea</taxon>
        <taxon>Grylloidea</taxon>
        <taxon>Gryllidae</taxon>
        <taxon>Gryllinae</taxon>
        <taxon>Gryllus</taxon>
    </lineage>
</organism>
<protein>
    <recommendedName>
        <fullName evidence="3">Pre-rRNA-processing protein TSR2 homolog</fullName>
    </recommendedName>
</protein>
<comment type="similarity">
    <text evidence="2">Belongs to the TSR2 family.</text>
</comment>
<evidence type="ECO:0000313" key="6">
    <source>
        <dbReference type="EMBL" id="KAK7793091.1"/>
    </source>
</evidence>
<gene>
    <name evidence="6" type="ORF">R5R35_004389</name>
</gene>
<evidence type="ECO:0000256" key="5">
    <source>
        <dbReference type="SAM" id="MobiDB-lite"/>
    </source>
</evidence>
<evidence type="ECO:0000256" key="1">
    <source>
        <dbReference type="ARBA" id="ARBA00002210"/>
    </source>
</evidence>
<accession>A0AAN9VDU5</accession>
<feature type="region of interest" description="Disordered" evidence="5">
    <location>
        <begin position="123"/>
        <end position="178"/>
    </location>
</feature>
<proteinExistence type="inferred from homology"/>
<dbReference type="PANTHER" id="PTHR21250">
    <property type="entry name" value="PRE-RRNA-PROCESSING PROTEIN TSR2 HOMOLOG"/>
    <property type="match status" value="1"/>
</dbReference>
<dbReference type="EMBL" id="JAZDUA010000402">
    <property type="protein sequence ID" value="KAK7793091.1"/>
    <property type="molecule type" value="Genomic_DNA"/>
</dbReference>
<evidence type="ECO:0000256" key="2">
    <source>
        <dbReference type="ARBA" id="ARBA00006524"/>
    </source>
</evidence>
<keyword evidence="7" id="KW-1185">Reference proteome</keyword>
<dbReference type="AlphaFoldDB" id="A0AAN9VDU5"/>
<feature type="compositionally biased region" description="Acidic residues" evidence="5">
    <location>
        <begin position="152"/>
        <end position="166"/>
    </location>
</feature>
<dbReference type="InterPro" id="IPR019398">
    <property type="entry name" value="Pre-rRNA_process_TSR2"/>
</dbReference>
<evidence type="ECO:0000313" key="7">
    <source>
        <dbReference type="Proteomes" id="UP001378592"/>
    </source>
</evidence>
<sequence length="178" mass="19973">MAAPTRPLNEECITLFRSGVERILGNWTALKLAVDHGTGGPRSQELADNLVQYIGDIFCEGGNVEPEDISDVLVEVMDTQFDTWLEDNSQGEISSLLCKLYQMCLQGNVDELKKEVDNLPVSRANQSRQWNPEPCEIDQSLAPVPEANAGDLEMDEESEPQEEEEPGWTQVTRRRRVP</sequence>
<dbReference type="GO" id="GO:0006364">
    <property type="term" value="P:rRNA processing"/>
    <property type="evidence" value="ECO:0007669"/>
    <property type="project" value="UniProtKB-KW"/>
</dbReference>
<keyword evidence="4" id="KW-0698">rRNA processing</keyword>
<evidence type="ECO:0000256" key="3">
    <source>
        <dbReference type="ARBA" id="ARBA00017551"/>
    </source>
</evidence>
<dbReference type="Proteomes" id="UP001378592">
    <property type="component" value="Unassembled WGS sequence"/>
</dbReference>